<evidence type="ECO:0000313" key="2">
    <source>
        <dbReference type="EMBL" id="MEE2032550.1"/>
    </source>
</evidence>
<proteinExistence type="predicted"/>
<gene>
    <name evidence="2" type="ORF">Q8814_10570</name>
</gene>
<accession>A0ABU7JRA1</accession>
<name>A0ABU7JRA1_9NOCA</name>
<evidence type="ECO:0000313" key="3">
    <source>
        <dbReference type="Proteomes" id="UP001331936"/>
    </source>
</evidence>
<reference evidence="2 3" key="1">
    <citation type="submission" date="2023-08" db="EMBL/GenBank/DDBJ databases">
        <authorList>
            <person name="Girao M."/>
            <person name="Carvalho M.F."/>
        </authorList>
    </citation>
    <scope>NUCLEOTIDE SEQUENCE [LARGE SCALE GENOMIC DNA]</scope>
    <source>
        <strain evidence="2 3">CC-R104</strain>
    </source>
</reference>
<evidence type="ECO:0008006" key="4">
    <source>
        <dbReference type="Google" id="ProtNLM"/>
    </source>
</evidence>
<keyword evidence="3" id="KW-1185">Reference proteome</keyword>
<comment type="caution">
    <text evidence="2">The sequence shown here is derived from an EMBL/GenBank/DDBJ whole genome shotgun (WGS) entry which is preliminary data.</text>
</comment>
<keyword evidence="1" id="KW-0472">Membrane</keyword>
<evidence type="ECO:0000256" key="1">
    <source>
        <dbReference type="SAM" id="Phobius"/>
    </source>
</evidence>
<keyword evidence="1" id="KW-1133">Transmembrane helix</keyword>
<feature type="transmembrane region" description="Helical" evidence="1">
    <location>
        <begin position="18"/>
        <end position="37"/>
    </location>
</feature>
<sequence>MLATLAVEWLKLLRARSVWVVTVFLTAGVVAIALLTLQSVGGANPAIAGKAEAMVGDGGRPGLFAAADTVISELAR</sequence>
<dbReference type="Proteomes" id="UP001331936">
    <property type="component" value="Unassembled WGS sequence"/>
</dbReference>
<dbReference type="EMBL" id="JAUZMZ010000047">
    <property type="protein sequence ID" value="MEE2032550.1"/>
    <property type="molecule type" value="Genomic_DNA"/>
</dbReference>
<dbReference type="RefSeq" id="WP_330151966.1">
    <property type="nucleotide sequence ID" value="NZ_JAUZMZ010000047.1"/>
</dbReference>
<protein>
    <recommendedName>
        <fullName evidence="4">ABC transporter permease</fullName>
    </recommendedName>
</protein>
<organism evidence="2 3">
    <name type="scientific">Rhodococcus chondri</name>
    <dbReference type="NCBI Taxonomy" id="3065941"/>
    <lineage>
        <taxon>Bacteria</taxon>
        <taxon>Bacillati</taxon>
        <taxon>Actinomycetota</taxon>
        <taxon>Actinomycetes</taxon>
        <taxon>Mycobacteriales</taxon>
        <taxon>Nocardiaceae</taxon>
        <taxon>Rhodococcus</taxon>
    </lineage>
</organism>
<keyword evidence="1" id="KW-0812">Transmembrane</keyword>